<dbReference type="PATRIC" id="fig|1392.242.peg.5546"/>
<dbReference type="EMBL" id="LDPG01000007">
    <property type="protein sequence ID" value="KLV18226.1"/>
    <property type="molecule type" value="Genomic_DNA"/>
</dbReference>
<dbReference type="AlphaFoldDB" id="A0A0J1HWX8"/>
<gene>
    <name evidence="1" type="ORF">ABW01_12630</name>
</gene>
<protein>
    <submittedName>
        <fullName evidence="1">Viral A-type inclusion protein</fullName>
    </submittedName>
</protein>
<dbReference type="Proteomes" id="UP000035904">
    <property type="component" value="Unassembled WGS sequence"/>
</dbReference>
<reference evidence="1 2" key="1">
    <citation type="submission" date="2015-05" db="EMBL/GenBank/DDBJ databases">
        <title>Whole genome sequence and identification of bacterial endophytes from Costus igneus.</title>
        <authorList>
            <person name="Lee Y.P."/>
            <person name="Gan H.M."/>
            <person name="Eng W."/>
            <person name="Wheatley M.S."/>
            <person name="Caraballo A."/>
            <person name="Polter S."/>
            <person name="Savka M.A."/>
            <person name="Hudson A.O."/>
        </authorList>
    </citation>
    <scope>NUCLEOTIDE SEQUENCE [LARGE SCALE GENOMIC DNA]</scope>
    <source>
        <strain evidence="1 2">RIT375</strain>
    </source>
</reference>
<accession>A0A0J1HWX8</accession>
<name>A0A0J1HWX8_BACAN</name>
<organism evidence="1 2">
    <name type="scientific">Bacillus anthracis</name>
    <name type="common">anthrax bacterium</name>
    <dbReference type="NCBI Taxonomy" id="1392"/>
    <lineage>
        <taxon>Bacteria</taxon>
        <taxon>Bacillati</taxon>
        <taxon>Bacillota</taxon>
        <taxon>Bacilli</taxon>
        <taxon>Bacillales</taxon>
        <taxon>Bacillaceae</taxon>
        <taxon>Bacillus</taxon>
        <taxon>Bacillus cereus group</taxon>
    </lineage>
</organism>
<comment type="caution">
    <text evidence="1">The sequence shown here is derived from an EMBL/GenBank/DDBJ whole genome shotgun (WGS) entry which is preliminary data.</text>
</comment>
<evidence type="ECO:0000313" key="2">
    <source>
        <dbReference type="Proteomes" id="UP000035904"/>
    </source>
</evidence>
<proteinExistence type="predicted"/>
<evidence type="ECO:0000313" key="1">
    <source>
        <dbReference type="EMBL" id="KLV18226.1"/>
    </source>
</evidence>
<dbReference type="RefSeq" id="WP_047956590.1">
    <property type="nucleotide sequence ID" value="NZ_LDPG01000007.1"/>
</dbReference>
<sequence length="92" mass="10767">MVSRNHQYSTNKKGINPLYKIQVLSFDEALVQLSKLIENYKTIHNIYSKNKQKGINDEAIENELINLRRDISKYTGEQTIESAIKMLNEHMK</sequence>